<name>A0A1I4Q6P5_9BURK</name>
<evidence type="ECO:0000256" key="12">
    <source>
        <dbReference type="SAM" id="SignalP"/>
    </source>
</evidence>
<keyword evidence="6 11" id="KW-0798">TonB box</keyword>
<dbReference type="InterPro" id="IPR039426">
    <property type="entry name" value="TonB-dep_rcpt-like"/>
</dbReference>
<dbReference type="Gene3D" id="2.170.130.10">
    <property type="entry name" value="TonB-dependent receptor, plug domain"/>
    <property type="match status" value="1"/>
</dbReference>
<comment type="similarity">
    <text evidence="2 10 11">Belongs to the TonB-dependent receptor family.</text>
</comment>
<evidence type="ECO:0000256" key="6">
    <source>
        <dbReference type="ARBA" id="ARBA00023077"/>
    </source>
</evidence>
<evidence type="ECO:0000256" key="11">
    <source>
        <dbReference type="RuleBase" id="RU003357"/>
    </source>
</evidence>
<feature type="chain" id="PRO_5011453386" evidence="12">
    <location>
        <begin position="26"/>
        <end position="920"/>
    </location>
</feature>
<dbReference type="GO" id="GO:0009279">
    <property type="term" value="C:cell outer membrane"/>
    <property type="evidence" value="ECO:0007669"/>
    <property type="project" value="UniProtKB-SubCell"/>
</dbReference>
<evidence type="ECO:0000256" key="2">
    <source>
        <dbReference type="ARBA" id="ARBA00009810"/>
    </source>
</evidence>
<dbReference type="PANTHER" id="PTHR47234:SF2">
    <property type="entry name" value="TONB-DEPENDENT RECEPTOR"/>
    <property type="match status" value="1"/>
</dbReference>
<evidence type="ECO:0000256" key="9">
    <source>
        <dbReference type="ARBA" id="ARBA00023237"/>
    </source>
</evidence>
<dbReference type="RefSeq" id="WP_093389248.1">
    <property type="nucleotide sequence ID" value="NZ_FOTW01000018.1"/>
</dbReference>
<evidence type="ECO:0000313" key="16">
    <source>
        <dbReference type="Proteomes" id="UP000199470"/>
    </source>
</evidence>
<evidence type="ECO:0000256" key="5">
    <source>
        <dbReference type="ARBA" id="ARBA00022692"/>
    </source>
</evidence>
<dbReference type="InterPro" id="IPR036942">
    <property type="entry name" value="Beta-barrel_TonB_sf"/>
</dbReference>
<keyword evidence="16" id="KW-1185">Reference proteome</keyword>
<dbReference type="PANTHER" id="PTHR47234">
    <property type="match status" value="1"/>
</dbReference>
<keyword evidence="4 10" id="KW-1134">Transmembrane beta strand</keyword>
<evidence type="ECO:0000256" key="7">
    <source>
        <dbReference type="ARBA" id="ARBA00023136"/>
    </source>
</evidence>
<accession>A0A1I4Q6P5</accession>
<evidence type="ECO:0000259" key="14">
    <source>
        <dbReference type="Pfam" id="PF07715"/>
    </source>
</evidence>
<dbReference type="Pfam" id="PF07715">
    <property type="entry name" value="Plug"/>
    <property type="match status" value="1"/>
</dbReference>
<dbReference type="InterPro" id="IPR000531">
    <property type="entry name" value="Beta-barrel_TonB"/>
</dbReference>
<evidence type="ECO:0000256" key="1">
    <source>
        <dbReference type="ARBA" id="ARBA00004571"/>
    </source>
</evidence>
<dbReference type="SUPFAM" id="SSF56935">
    <property type="entry name" value="Porins"/>
    <property type="match status" value="1"/>
</dbReference>
<dbReference type="OrthoDB" id="8530571at2"/>
<evidence type="ECO:0000256" key="4">
    <source>
        <dbReference type="ARBA" id="ARBA00022452"/>
    </source>
</evidence>
<comment type="subcellular location">
    <subcellularLocation>
        <location evidence="1 10">Cell outer membrane</location>
        <topology evidence="1 10">Multi-pass membrane protein</topology>
    </subcellularLocation>
</comment>
<dbReference type="Pfam" id="PF00593">
    <property type="entry name" value="TonB_dep_Rec_b-barrel"/>
    <property type="match status" value="1"/>
</dbReference>
<feature type="domain" description="TonB-dependent receptor plug" evidence="14">
    <location>
        <begin position="49"/>
        <end position="167"/>
    </location>
</feature>
<dbReference type="STRING" id="758825.SAMN02982985_03765"/>
<dbReference type="InterPro" id="IPR012910">
    <property type="entry name" value="Plug_dom"/>
</dbReference>
<keyword evidence="9 10" id="KW-0998">Cell outer membrane</keyword>
<keyword evidence="3 10" id="KW-0813">Transport</keyword>
<dbReference type="AlphaFoldDB" id="A0A1I4Q6P5"/>
<reference evidence="15 16" key="1">
    <citation type="submission" date="2016-10" db="EMBL/GenBank/DDBJ databases">
        <authorList>
            <person name="de Groot N.N."/>
        </authorList>
    </citation>
    <scope>NUCLEOTIDE SEQUENCE [LARGE SCALE GENOMIC DNA]</scope>
    <source>
        <strain evidence="15 16">ATCC 43154</strain>
    </source>
</reference>
<feature type="signal peptide" evidence="12">
    <location>
        <begin position="1"/>
        <end position="25"/>
    </location>
</feature>
<evidence type="ECO:0000256" key="8">
    <source>
        <dbReference type="ARBA" id="ARBA00023170"/>
    </source>
</evidence>
<keyword evidence="8" id="KW-0675">Receptor</keyword>
<evidence type="ECO:0000259" key="13">
    <source>
        <dbReference type="Pfam" id="PF00593"/>
    </source>
</evidence>
<gene>
    <name evidence="15" type="ORF">SAMN02982985_03765</name>
</gene>
<dbReference type="InterPro" id="IPR037066">
    <property type="entry name" value="Plug_dom_sf"/>
</dbReference>
<sequence length="920" mass="98545">MKVKKLAHMLALIGAVAPFANDAMAQDAAPIQRIEITGSSIKRIAKEGALPIQVVSFDTIEKSGITSTEQLVRTLSANGTGADNMTSGNNVFGADADRVSGGASFASLRGLGPNSTLVLLNGRRIASHGASGKAVDLNSIPLGAIARVEILKDGASAIYGTDAVGGVMNFILRENYDGVEASASTNVTQQGGGQTRRLSLLAGKGKLADDGYNIMASVTYDKDDKLSSSDRKFVNGFQPARGLSPDTTGTPFATQLSGAGTALGTGFQVPGDSSTYLQANQLSLQGKCDSVPGMSQYQTDLWKDVTSPLRSKYSCAYDYGADYAISFPVERLNAISRGTLQLNADHKLAFEGMYSRTKATAILTPVQIQTSLANKNAYPVGGAYYQDLSAFIPSFDKTKPIIYKWRATEWGDRTQENITDSARLLIAAEGTFLGKWDYKAGLSRAESQTKTALTDGYGYTSKIYSALASGVINPWLAPGQSQTAEASSLIESTKFRGDFQHGKTTLTQLDGTVSGELLQLPAGALAIAAGFDLRREGYDFGQNVDATGILLAPGNAALTNTSRDVRAIFTELLVPVTKDLELQLALRRDHYSVFGATTNPKLAFRYQPASTLLFRGSANKGFLAPSFTQLYSAQLSQELPNGIIDPIFCPTHPGDPAFCAISRQPYQTGGNSKLRPETSKQGTLGMVIEPVKGYSASLDFWAINVQDRILNRTPQVVLANAAALSANIIRNPDNTINYIQAGWINAAGLRTRGADLGLRGEGLLSGYKWNAALDGTWTKSFKFAEIQGQQYKELVGNFYTRDIYLRWKHNASLGVARGDWSGLLTQNYSAGYKDQLPNGGKGAPPAGFKADVSSYTTYDVSATYGGIKNATFTVGIKNLLNTDPPFTAHNVDEVVGAGWDPRVADARGRQLTLLFKYKFL</sequence>
<keyword evidence="5 10" id="KW-0812">Transmembrane</keyword>
<evidence type="ECO:0000313" key="15">
    <source>
        <dbReference type="EMBL" id="SFM35335.1"/>
    </source>
</evidence>
<dbReference type="PROSITE" id="PS52016">
    <property type="entry name" value="TONB_DEPENDENT_REC_3"/>
    <property type="match status" value="1"/>
</dbReference>
<evidence type="ECO:0000256" key="3">
    <source>
        <dbReference type="ARBA" id="ARBA00022448"/>
    </source>
</evidence>
<proteinExistence type="inferred from homology"/>
<dbReference type="Gene3D" id="2.40.170.20">
    <property type="entry name" value="TonB-dependent receptor, beta-barrel domain"/>
    <property type="match status" value="1"/>
</dbReference>
<protein>
    <submittedName>
        <fullName evidence="15">Iron complex outermembrane recepter protein</fullName>
    </submittedName>
</protein>
<evidence type="ECO:0000256" key="10">
    <source>
        <dbReference type="PROSITE-ProRule" id="PRU01360"/>
    </source>
</evidence>
<feature type="domain" description="TonB-dependent receptor-like beta-barrel" evidence="13">
    <location>
        <begin position="396"/>
        <end position="879"/>
    </location>
</feature>
<keyword evidence="12" id="KW-0732">Signal</keyword>
<dbReference type="Proteomes" id="UP000199470">
    <property type="component" value="Unassembled WGS sequence"/>
</dbReference>
<keyword evidence="7 10" id="KW-0472">Membrane</keyword>
<dbReference type="EMBL" id="FOTW01000018">
    <property type="protein sequence ID" value="SFM35335.1"/>
    <property type="molecule type" value="Genomic_DNA"/>
</dbReference>
<organism evidence="15 16">
    <name type="scientific">Rugamonas rubra</name>
    <dbReference type="NCBI Taxonomy" id="758825"/>
    <lineage>
        <taxon>Bacteria</taxon>
        <taxon>Pseudomonadati</taxon>
        <taxon>Pseudomonadota</taxon>
        <taxon>Betaproteobacteria</taxon>
        <taxon>Burkholderiales</taxon>
        <taxon>Oxalobacteraceae</taxon>
        <taxon>Telluria group</taxon>
        <taxon>Rugamonas</taxon>
    </lineage>
</organism>